<sequence length="48" mass="5400">MMTLRSRSVMRLQRAISSSVRPHPVHVRPVSSSRQTLMQGLSITIPLT</sequence>
<evidence type="ECO:0000313" key="2">
    <source>
        <dbReference type="EMBL" id="EQA98996.1"/>
    </source>
</evidence>
<dbReference type="Proteomes" id="UP000015524">
    <property type="component" value="Unassembled WGS sequence"/>
</dbReference>
<dbReference type="EMBL" id="ATIB01000079">
    <property type="protein sequence ID" value="EQA98996.1"/>
    <property type="molecule type" value="Genomic_DNA"/>
</dbReference>
<keyword evidence="3" id="KW-1185">Reference proteome</keyword>
<reference evidence="2 3" key="1">
    <citation type="journal article" date="2013" name="Genome Announc.">
        <title>Draft Genome Sequence of a Hexachlorocyclohexane-Degrading Bacterium, Sphingobium baderi Strain LL03T.</title>
        <authorList>
            <person name="Kaur J."/>
            <person name="Verma H."/>
            <person name="Tripathi C."/>
            <person name="Khurana J.P."/>
            <person name="Lal R."/>
        </authorList>
    </citation>
    <scope>NUCLEOTIDE SEQUENCE [LARGE SCALE GENOMIC DNA]</scope>
    <source>
        <strain evidence="2 3">LL03</strain>
    </source>
</reference>
<dbReference type="AlphaFoldDB" id="T0GE86"/>
<name>T0GE86_9SPHN</name>
<feature type="region of interest" description="Disordered" evidence="1">
    <location>
        <begin position="14"/>
        <end position="33"/>
    </location>
</feature>
<gene>
    <name evidence="2" type="ORF">L485_15690</name>
</gene>
<organism evidence="2 3">
    <name type="scientific">Sphingobium baderi LL03</name>
    <dbReference type="NCBI Taxonomy" id="1114964"/>
    <lineage>
        <taxon>Bacteria</taxon>
        <taxon>Pseudomonadati</taxon>
        <taxon>Pseudomonadota</taxon>
        <taxon>Alphaproteobacteria</taxon>
        <taxon>Sphingomonadales</taxon>
        <taxon>Sphingomonadaceae</taxon>
        <taxon>Sphingobium</taxon>
    </lineage>
</organism>
<dbReference type="PATRIC" id="fig|1114964.8.peg.3401"/>
<accession>T0GE86</accession>
<protein>
    <submittedName>
        <fullName evidence="2">Uncharacterized protein</fullName>
    </submittedName>
</protein>
<evidence type="ECO:0000313" key="3">
    <source>
        <dbReference type="Proteomes" id="UP000015524"/>
    </source>
</evidence>
<evidence type="ECO:0000256" key="1">
    <source>
        <dbReference type="SAM" id="MobiDB-lite"/>
    </source>
</evidence>
<feature type="compositionally biased region" description="Low complexity" evidence="1">
    <location>
        <begin position="17"/>
        <end position="33"/>
    </location>
</feature>
<comment type="caution">
    <text evidence="2">The sequence shown here is derived from an EMBL/GenBank/DDBJ whole genome shotgun (WGS) entry which is preliminary data.</text>
</comment>
<proteinExistence type="predicted"/>